<name>A0A0U5ESA0_9BACT</name>
<keyword evidence="2" id="KW-1185">Reference proteome</keyword>
<gene>
    <name evidence="1" type="ORF">PNK_1477</name>
</gene>
<proteinExistence type="predicted"/>
<evidence type="ECO:0000313" key="1">
    <source>
        <dbReference type="EMBL" id="CUI17088.1"/>
    </source>
</evidence>
<reference evidence="2" key="1">
    <citation type="submission" date="2015-09" db="EMBL/GenBank/DDBJ databases">
        <authorList>
            <person name="Bertelli C."/>
        </authorList>
    </citation>
    <scope>NUCLEOTIDE SEQUENCE [LARGE SCALE GENOMIC DNA]</scope>
    <source>
        <strain evidence="2">KNic</strain>
    </source>
</reference>
<dbReference type="InParanoid" id="A0A0U5ESA0"/>
<sequence>MARIPSARTLPFVQNIKSFYQTIMILHASNPIQNIIGTVNLTFGCMSAKNLIQTFRHNNQAGPATTKIATWQMTGIKVIDFCGDLSSILNGIQSRPAIFILNWMINRFLSPSNAARFFGEAALLSSERMNYTIATASFLLGIPSTLKTVYSCYCWMAANRRTFLAKKSGKEECQNRKGAVVAERRKKATKFPVKATDIYTTGRVAMRTVGAASALLPTPRK</sequence>
<protein>
    <submittedName>
        <fullName evidence="1">Uncharacterized protein</fullName>
    </submittedName>
</protein>
<dbReference type="EMBL" id="LN879502">
    <property type="protein sequence ID" value="CUI17088.1"/>
    <property type="molecule type" value="Genomic_DNA"/>
</dbReference>
<organism evidence="1 2">
    <name type="scientific">Candidatus Protochlamydia naegleriophila</name>
    <dbReference type="NCBI Taxonomy" id="389348"/>
    <lineage>
        <taxon>Bacteria</taxon>
        <taxon>Pseudomonadati</taxon>
        <taxon>Chlamydiota</taxon>
        <taxon>Chlamydiia</taxon>
        <taxon>Parachlamydiales</taxon>
        <taxon>Parachlamydiaceae</taxon>
        <taxon>Candidatus Protochlamydia</taxon>
    </lineage>
</organism>
<evidence type="ECO:0000313" key="2">
    <source>
        <dbReference type="Proteomes" id="UP000069902"/>
    </source>
</evidence>
<dbReference type="KEGG" id="pnl:PNK_1477"/>
<dbReference type="STRING" id="389348.PNK_1477"/>
<dbReference type="Proteomes" id="UP000069902">
    <property type="component" value="Chromosome cPNK"/>
</dbReference>
<dbReference type="AlphaFoldDB" id="A0A0U5ESA0"/>
<dbReference type="PATRIC" id="fig|389348.3.peg.1657"/>
<accession>A0A0U5ESA0</accession>